<evidence type="ECO:0000313" key="2">
    <source>
        <dbReference type="EMBL" id="HIU50688.1"/>
    </source>
</evidence>
<protein>
    <submittedName>
        <fullName evidence="2">SpoIIIAH-like family protein</fullName>
    </submittedName>
</protein>
<dbReference type="EMBL" id="DVNG01000103">
    <property type="protein sequence ID" value="HIU50688.1"/>
    <property type="molecule type" value="Genomic_DNA"/>
</dbReference>
<reference evidence="2" key="1">
    <citation type="submission" date="2020-10" db="EMBL/GenBank/DDBJ databases">
        <authorList>
            <person name="Gilroy R."/>
        </authorList>
    </citation>
    <scope>NUCLEOTIDE SEQUENCE</scope>
    <source>
        <strain evidence="2">ChiGjej1B1-1684</strain>
    </source>
</reference>
<feature type="region of interest" description="Disordered" evidence="1">
    <location>
        <begin position="65"/>
        <end position="85"/>
    </location>
</feature>
<gene>
    <name evidence="2" type="ORF">IAD22_06725</name>
</gene>
<dbReference type="Pfam" id="PF12685">
    <property type="entry name" value="SpoIIIAH"/>
    <property type="match status" value="1"/>
</dbReference>
<evidence type="ECO:0000256" key="1">
    <source>
        <dbReference type="SAM" id="MobiDB-lite"/>
    </source>
</evidence>
<evidence type="ECO:0000313" key="3">
    <source>
        <dbReference type="Proteomes" id="UP000824118"/>
    </source>
</evidence>
<accession>A0A9D1LZC2</accession>
<dbReference type="InterPro" id="IPR024232">
    <property type="entry name" value="SpoIIIAH"/>
</dbReference>
<organism evidence="2 3">
    <name type="scientific">Candidatus Limousia pullorum</name>
    <dbReference type="NCBI Taxonomy" id="2840860"/>
    <lineage>
        <taxon>Bacteria</taxon>
        <taxon>Bacillati</taxon>
        <taxon>Bacillota</taxon>
        <taxon>Clostridia</taxon>
        <taxon>Eubacteriales</taxon>
        <taxon>Oscillospiraceae</taxon>
        <taxon>Oscillospiraceae incertae sedis</taxon>
        <taxon>Candidatus Limousia</taxon>
    </lineage>
</organism>
<sequence length="211" mass="23049">MKIQKRHVLMASLVLALGAAVYLNWQFTGNSDMLSVDASKKLGEAQYVNGDITDETQEAGIFDSIFGGDDDKSTESAEETTEGEDTTAVKAELTEEQISYFSTVRTDREQTQSKVLEDAKEVLSLSENSEEAKEEAAESVSQLEKLILAQSNIENLLKAKGFTDVVCFISDEGCNVVVASQNMDDNSSLLVKDAVMSQLDMGSEQIKIIQI</sequence>
<dbReference type="AlphaFoldDB" id="A0A9D1LZC2"/>
<feature type="compositionally biased region" description="Acidic residues" evidence="1">
    <location>
        <begin position="76"/>
        <end position="85"/>
    </location>
</feature>
<reference evidence="2" key="2">
    <citation type="journal article" date="2021" name="PeerJ">
        <title>Extensive microbial diversity within the chicken gut microbiome revealed by metagenomics and culture.</title>
        <authorList>
            <person name="Gilroy R."/>
            <person name="Ravi A."/>
            <person name="Getino M."/>
            <person name="Pursley I."/>
            <person name="Horton D.L."/>
            <person name="Alikhan N.F."/>
            <person name="Baker D."/>
            <person name="Gharbi K."/>
            <person name="Hall N."/>
            <person name="Watson M."/>
            <person name="Adriaenssens E.M."/>
            <person name="Foster-Nyarko E."/>
            <person name="Jarju S."/>
            <person name="Secka A."/>
            <person name="Antonio M."/>
            <person name="Oren A."/>
            <person name="Chaudhuri R.R."/>
            <person name="La Ragione R."/>
            <person name="Hildebrand F."/>
            <person name="Pallen M.J."/>
        </authorList>
    </citation>
    <scope>NUCLEOTIDE SEQUENCE</scope>
    <source>
        <strain evidence="2">ChiGjej1B1-1684</strain>
    </source>
</reference>
<dbReference type="InterPro" id="IPR038503">
    <property type="entry name" value="SpoIIIAH_sf"/>
</dbReference>
<dbReference type="Proteomes" id="UP000824118">
    <property type="component" value="Unassembled WGS sequence"/>
</dbReference>
<proteinExistence type="predicted"/>
<dbReference type="Gene3D" id="1.10.287.4300">
    <property type="entry name" value="Stage III sporulation protein AH-like"/>
    <property type="match status" value="1"/>
</dbReference>
<comment type="caution">
    <text evidence="2">The sequence shown here is derived from an EMBL/GenBank/DDBJ whole genome shotgun (WGS) entry which is preliminary data.</text>
</comment>
<name>A0A9D1LZC2_9FIRM</name>